<keyword evidence="1" id="KW-0732">Signal</keyword>
<comment type="caution">
    <text evidence="2">The sequence shown here is derived from an EMBL/GenBank/DDBJ whole genome shotgun (WGS) entry which is preliminary data.</text>
</comment>
<gene>
    <name evidence="2" type="ORF">EJ08DRAFT_734579</name>
</gene>
<dbReference type="EMBL" id="MU007043">
    <property type="protein sequence ID" value="KAF2429842.1"/>
    <property type="molecule type" value="Genomic_DNA"/>
</dbReference>
<name>A0A9P4NQJ5_9PEZI</name>
<feature type="chain" id="PRO_5040445009" evidence="1">
    <location>
        <begin position="21"/>
        <end position="201"/>
    </location>
</feature>
<dbReference type="Proteomes" id="UP000800235">
    <property type="component" value="Unassembled WGS sequence"/>
</dbReference>
<evidence type="ECO:0000313" key="3">
    <source>
        <dbReference type="Proteomes" id="UP000800235"/>
    </source>
</evidence>
<dbReference type="InterPro" id="IPR025649">
    <property type="entry name" value="DUF4360"/>
</dbReference>
<evidence type="ECO:0000313" key="2">
    <source>
        <dbReference type="EMBL" id="KAF2429842.1"/>
    </source>
</evidence>
<feature type="signal peptide" evidence="1">
    <location>
        <begin position="1"/>
        <end position="20"/>
    </location>
</feature>
<protein>
    <submittedName>
        <fullName evidence="2">Uncharacterized protein</fullName>
    </submittedName>
</protein>
<keyword evidence="3" id="KW-1185">Reference proteome</keyword>
<dbReference type="AlphaFoldDB" id="A0A9P4NQJ5"/>
<proteinExistence type="predicted"/>
<sequence length="201" mass="22486">MHLFPLLVSASFVAAGPVQTFPPLSSHREDYLRNGRANACQVGSRTITQDAVNLTQTIAWDIGGVTSSDPVTFCHTVMRMDYGKDWQYAVTDIDWKSHVTTSDSTQITIQLDFNFDQEAKINRFRWPIESGKDEPWKTHMRVPSPIYSACGQNQALAFEWRVNFDSIKGKGGTGVASGSMGSQKKEGGHLKLNLVMKWKRC</sequence>
<organism evidence="2 3">
    <name type="scientific">Tothia fuscella</name>
    <dbReference type="NCBI Taxonomy" id="1048955"/>
    <lineage>
        <taxon>Eukaryota</taxon>
        <taxon>Fungi</taxon>
        <taxon>Dikarya</taxon>
        <taxon>Ascomycota</taxon>
        <taxon>Pezizomycotina</taxon>
        <taxon>Dothideomycetes</taxon>
        <taxon>Pleosporomycetidae</taxon>
        <taxon>Venturiales</taxon>
        <taxon>Cylindrosympodiaceae</taxon>
        <taxon>Tothia</taxon>
    </lineage>
</organism>
<dbReference type="Pfam" id="PF14273">
    <property type="entry name" value="DUF4360"/>
    <property type="match status" value="1"/>
</dbReference>
<reference evidence="2" key="1">
    <citation type="journal article" date="2020" name="Stud. Mycol.">
        <title>101 Dothideomycetes genomes: a test case for predicting lifestyles and emergence of pathogens.</title>
        <authorList>
            <person name="Haridas S."/>
            <person name="Albert R."/>
            <person name="Binder M."/>
            <person name="Bloem J."/>
            <person name="Labutti K."/>
            <person name="Salamov A."/>
            <person name="Andreopoulos B."/>
            <person name="Baker S."/>
            <person name="Barry K."/>
            <person name="Bills G."/>
            <person name="Bluhm B."/>
            <person name="Cannon C."/>
            <person name="Castanera R."/>
            <person name="Culley D."/>
            <person name="Daum C."/>
            <person name="Ezra D."/>
            <person name="Gonzalez J."/>
            <person name="Henrissat B."/>
            <person name="Kuo A."/>
            <person name="Liang C."/>
            <person name="Lipzen A."/>
            <person name="Lutzoni F."/>
            <person name="Magnuson J."/>
            <person name="Mondo S."/>
            <person name="Nolan M."/>
            <person name="Ohm R."/>
            <person name="Pangilinan J."/>
            <person name="Park H.-J."/>
            <person name="Ramirez L."/>
            <person name="Alfaro M."/>
            <person name="Sun H."/>
            <person name="Tritt A."/>
            <person name="Yoshinaga Y."/>
            <person name="Zwiers L.-H."/>
            <person name="Turgeon B."/>
            <person name="Goodwin S."/>
            <person name="Spatafora J."/>
            <person name="Crous P."/>
            <person name="Grigoriev I."/>
        </authorList>
    </citation>
    <scope>NUCLEOTIDE SEQUENCE</scope>
    <source>
        <strain evidence="2">CBS 130266</strain>
    </source>
</reference>
<evidence type="ECO:0000256" key="1">
    <source>
        <dbReference type="SAM" id="SignalP"/>
    </source>
</evidence>
<accession>A0A9P4NQJ5</accession>